<dbReference type="PANTHER" id="PTHR34072:SF59">
    <property type="entry name" value="CCHC-TYPE INTEGRASE"/>
    <property type="match status" value="1"/>
</dbReference>
<dbReference type="InterPro" id="IPR043128">
    <property type="entry name" value="Rev_trsase/Diguanyl_cyclase"/>
</dbReference>
<evidence type="ECO:0000313" key="3">
    <source>
        <dbReference type="EMBL" id="WMV46272.1"/>
    </source>
</evidence>
<proteinExistence type="predicted"/>
<evidence type="ECO:0000259" key="2">
    <source>
        <dbReference type="Pfam" id="PF17919"/>
    </source>
</evidence>
<reference evidence="3" key="1">
    <citation type="submission" date="2023-08" db="EMBL/GenBank/DDBJ databases">
        <title>A de novo genome assembly of Solanum verrucosum Schlechtendal, a Mexican diploid species geographically isolated from the other diploid A-genome species in potato relatives.</title>
        <authorList>
            <person name="Hosaka K."/>
        </authorList>
    </citation>
    <scope>NUCLEOTIDE SEQUENCE</scope>
    <source>
        <tissue evidence="3">Young leaves</tissue>
    </source>
</reference>
<sequence length="335" mass="38652">MLKKPLMGRYHGFLSPISESWEDKNSTCGHPIVPKLELRNNVGSSNQFDFRQHESDEDDLFSDDEFDEHTNMKDMNNKERKKCGPGEIRWFTGLHSLISYTKTKGGSRRFVEGFSSISSPLTKLTQKKVKFQWSDECKKCFSKLKTRLTTTHVLNLPDGSDGFVIYCDASRVGVGCVLMQRYHKSLQYVFIQKEFNLRQSRWLEFLKDNDINVLYHPSKANVVVDALRKTTELVEVYAKLYIHEIDRLNGFPLSIISDRGPQFTFPFWKSLQKGLGTKNVKVTPRKDQPWAFEKDPRKMPGSDQRQDRRPVGGSMPHGWKVRGLAKSPSHQTTVD</sequence>
<dbReference type="AlphaFoldDB" id="A0AAF0UHU1"/>
<dbReference type="Proteomes" id="UP001234989">
    <property type="component" value="Chromosome 9"/>
</dbReference>
<protein>
    <recommendedName>
        <fullName evidence="2">Reverse transcriptase/retrotransposon-derived protein RNase H-like domain-containing protein</fullName>
    </recommendedName>
</protein>
<evidence type="ECO:0000313" key="4">
    <source>
        <dbReference type="Proteomes" id="UP001234989"/>
    </source>
</evidence>
<evidence type="ECO:0000256" key="1">
    <source>
        <dbReference type="SAM" id="MobiDB-lite"/>
    </source>
</evidence>
<accession>A0AAF0UHU1</accession>
<dbReference type="InterPro" id="IPR043502">
    <property type="entry name" value="DNA/RNA_pol_sf"/>
</dbReference>
<dbReference type="InterPro" id="IPR012337">
    <property type="entry name" value="RNaseH-like_sf"/>
</dbReference>
<dbReference type="SUPFAM" id="SSF53098">
    <property type="entry name" value="Ribonuclease H-like"/>
    <property type="match status" value="1"/>
</dbReference>
<gene>
    <name evidence="3" type="ORF">MTR67_039657</name>
</gene>
<organism evidence="3 4">
    <name type="scientific">Solanum verrucosum</name>
    <dbReference type="NCBI Taxonomy" id="315347"/>
    <lineage>
        <taxon>Eukaryota</taxon>
        <taxon>Viridiplantae</taxon>
        <taxon>Streptophyta</taxon>
        <taxon>Embryophyta</taxon>
        <taxon>Tracheophyta</taxon>
        <taxon>Spermatophyta</taxon>
        <taxon>Magnoliopsida</taxon>
        <taxon>eudicotyledons</taxon>
        <taxon>Gunneridae</taxon>
        <taxon>Pentapetalae</taxon>
        <taxon>asterids</taxon>
        <taxon>lamiids</taxon>
        <taxon>Solanales</taxon>
        <taxon>Solanaceae</taxon>
        <taxon>Solanoideae</taxon>
        <taxon>Solaneae</taxon>
        <taxon>Solanum</taxon>
    </lineage>
</organism>
<dbReference type="EMBL" id="CP133620">
    <property type="protein sequence ID" value="WMV46272.1"/>
    <property type="molecule type" value="Genomic_DNA"/>
</dbReference>
<dbReference type="Gene3D" id="3.30.70.270">
    <property type="match status" value="1"/>
</dbReference>
<dbReference type="InterPro" id="IPR041577">
    <property type="entry name" value="RT_RNaseH_2"/>
</dbReference>
<dbReference type="Pfam" id="PF17919">
    <property type="entry name" value="RT_RNaseH_2"/>
    <property type="match status" value="1"/>
</dbReference>
<dbReference type="SUPFAM" id="SSF56672">
    <property type="entry name" value="DNA/RNA polymerases"/>
    <property type="match status" value="1"/>
</dbReference>
<dbReference type="PANTHER" id="PTHR34072">
    <property type="entry name" value="ENZYMATIC POLYPROTEIN-RELATED"/>
    <property type="match status" value="1"/>
</dbReference>
<keyword evidence="4" id="KW-1185">Reference proteome</keyword>
<feature type="domain" description="Reverse transcriptase/retrotransposon-derived protein RNase H-like" evidence="2">
    <location>
        <begin position="133"/>
        <end position="191"/>
    </location>
</feature>
<feature type="region of interest" description="Disordered" evidence="1">
    <location>
        <begin position="279"/>
        <end position="335"/>
    </location>
</feature>
<name>A0AAF0UHU1_SOLVR</name>
<feature type="compositionally biased region" description="Basic and acidic residues" evidence="1">
    <location>
        <begin position="284"/>
        <end position="310"/>
    </location>
</feature>